<sequence length="273" mass="29270">MRSNFLTLGYYVSLASAQFQFTVPDPNVTDLSEHWAVGDTMKIAWQEGWHGVRDDPGVTDLWISWFRSDSYSLLLLSNVTFDSSGSLDWKVNVSNDVVKTDPQFVLRFKPHSNPPLFTSTDNESPSRGFILLTGNEQSSSASSSATAPSTSTSTPSSTTASAQSSSSTSEPNAKKKTNVGAIAGGVLGGLVFIGLLCAVALLLLKLAKNKKNARDANRGGQEGYGGAELEEGLPRREMMTGPSVKYSANGAPATEIYGREVPVELEGNHTERK</sequence>
<keyword evidence="2" id="KW-1185">Reference proteome</keyword>
<accession>A0ACB6QFQ7</accession>
<dbReference type="EMBL" id="MU003528">
    <property type="protein sequence ID" value="KAF2465808.1"/>
    <property type="molecule type" value="Genomic_DNA"/>
</dbReference>
<protein>
    <submittedName>
        <fullName evidence="1">Uncharacterized protein</fullName>
    </submittedName>
</protein>
<name>A0ACB6QFQ7_9PLEO</name>
<proteinExistence type="predicted"/>
<evidence type="ECO:0000313" key="2">
    <source>
        <dbReference type="Proteomes" id="UP000799755"/>
    </source>
</evidence>
<comment type="caution">
    <text evidence="1">The sequence shown here is derived from an EMBL/GenBank/DDBJ whole genome shotgun (WGS) entry which is preliminary data.</text>
</comment>
<evidence type="ECO:0000313" key="1">
    <source>
        <dbReference type="EMBL" id="KAF2465808.1"/>
    </source>
</evidence>
<reference evidence="1" key="1">
    <citation type="journal article" date="2020" name="Stud. Mycol.">
        <title>101 Dothideomycetes genomes: a test case for predicting lifestyles and emergence of pathogens.</title>
        <authorList>
            <person name="Haridas S."/>
            <person name="Albert R."/>
            <person name="Binder M."/>
            <person name="Bloem J."/>
            <person name="Labutti K."/>
            <person name="Salamov A."/>
            <person name="Andreopoulos B."/>
            <person name="Baker S."/>
            <person name="Barry K."/>
            <person name="Bills G."/>
            <person name="Bluhm B."/>
            <person name="Cannon C."/>
            <person name="Castanera R."/>
            <person name="Culley D."/>
            <person name="Daum C."/>
            <person name="Ezra D."/>
            <person name="Gonzalez J."/>
            <person name="Henrissat B."/>
            <person name="Kuo A."/>
            <person name="Liang C."/>
            <person name="Lipzen A."/>
            <person name="Lutzoni F."/>
            <person name="Magnuson J."/>
            <person name="Mondo S."/>
            <person name="Nolan M."/>
            <person name="Ohm R."/>
            <person name="Pangilinan J."/>
            <person name="Park H.-J."/>
            <person name="Ramirez L."/>
            <person name="Alfaro M."/>
            <person name="Sun H."/>
            <person name="Tritt A."/>
            <person name="Yoshinaga Y."/>
            <person name="Zwiers L.-H."/>
            <person name="Turgeon B."/>
            <person name="Goodwin S."/>
            <person name="Spatafora J."/>
            <person name="Crous P."/>
            <person name="Grigoriev I."/>
        </authorList>
    </citation>
    <scope>NUCLEOTIDE SEQUENCE</scope>
    <source>
        <strain evidence="1">ATCC 200398</strain>
    </source>
</reference>
<dbReference type="Proteomes" id="UP000799755">
    <property type="component" value="Unassembled WGS sequence"/>
</dbReference>
<organism evidence="1 2">
    <name type="scientific">Lindgomyces ingoldianus</name>
    <dbReference type="NCBI Taxonomy" id="673940"/>
    <lineage>
        <taxon>Eukaryota</taxon>
        <taxon>Fungi</taxon>
        <taxon>Dikarya</taxon>
        <taxon>Ascomycota</taxon>
        <taxon>Pezizomycotina</taxon>
        <taxon>Dothideomycetes</taxon>
        <taxon>Pleosporomycetidae</taxon>
        <taxon>Pleosporales</taxon>
        <taxon>Lindgomycetaceae</taxon>
        <taxon>Lindgomyces</taxon>
    </lineage>
</organism>
<gene>
    <name evidence="1" type="ORF">BDR25DRAFT_345962</name>
</gene>